<dbReference type="Pfam" id="PF00583">
    <property type="entry name" value="Acetyltransf_1"/>
    <property type="match status" value="1"/>
</dbReference>
<dbReference type="PROSITE" id="PS51186">
    <property type="entry name" value="GNAT"/>
    <property type="match status" value="1"/>
</dbReference>
<keyword evidence="2" id="KW-0012">Acyltransferase</keyword>
<protein>
    <submittedName>
        <fullName evidence="4">GNAT family N-acetyltransferase</fullName>
    </submittedName>
</protein>
<dbReference type="Proteomes" id="UP001164712">
    <property type="component" value="Chromosome"/>
</dbReference>
<sequence length="189" mass="21263">MSQDKFIHTQPDDPLVVPIIEGLFGEYRARYGDYFGKQKEEDPLSAYAPPDGDFIVLLRDGRPIAMGAYKRYDESTAELKRIWTDTSLRRQGLAQKVVKELEALALKSGYSRVFLTTGFRQPEAVNLYLSQGYEPQFDIHADRETLALPPHDGRLPFIKHLSPVAAAVESAVNETAEDDNISLAEKAYD</sequence>
<evidence type="ECO:0000259" key="3">
    <source>
        <dbReference type="PROSITE" id="PS51186"/>
    </source>
</evidence>
<dbReference type="PANTHER" id="PTHR43877:SF2">
    <property type="entry name" value="AMINOALKYLPHOSPHONATE N-ACETYLTRANSFERASE-RELATED"/>
    <property type="match status" value="1"/>
</dbReference>
<evidence type="ECO:0000313" key="4">
    <source>
        <dbReference type="EMBL" id="WAT01826.1"/>
    </source>
</evidence>
<proteinExistence type="predicted"/>
<dbReference type="CDD" id="cd04301">
    <property type="entry name" value="NAT_SF"/>
    <property type="match status" value="1"/>
</dbReference>
<evidence type="ECO:0000256" key="2">
    <source>
        <dbReference type="ARBA" id="ARBA00023315"/>
    </source>
</evidence>
<evidence type="ECO:0000256" key="1">
    <source>
        <dbReference type="ARBA" id="ARBA00022679"/>
    </source>
</evidence>
<dbReference type="EMBL" id="CP114058">
    <property type="protein sequence ID" value="WAT01826.1"/>
    <property type="molecule type" value="Genomic_DNA"/>
</dbReference>
<dbReference type="PANTHER" id="PTHR43877">
    <property type="entry name" value="AMINOALKYLPHOSPHONATE N-ACETYLTRANSFERASE-RELATED-RELATED"/>
    <property type="match status" value="1"/>
</dbReference>
<feature type="domain" description="N-acetyltransferase" evidence="3">
    <location>
        <begin position="14"/>
        <end position="149"/>
    </location>
</feature>
<evidence type="ECO:0000313" key="5">
    <source>
        <dbReference type="Proteomes" id="UP001164712"/>
    </source>
</evidence>
<organism evidence="4 5">
    <name type="scientific">Rouxiella chamberiensis</name>
    <dbReference type="NCBI Taxonomy" id="1513468"/>
    <lineage>
        <taxon>Bacteria</taxon>
        <taxon>Pseudomonadati</taxon>
        <taxon>Pseudomonadota</taxon>
        <taxon>Gammaproteobacteria</taxon>
        <taxon>Enterobacterales</taxon>
        <taxon>Yersiniaceae</taxon>
        <taxon>Rouxiella</taxon>
    </lineage>
</organism>
<keyword evidence="1" id="KW-0808">Transferase</keyword>
<dbReference type="InterPro" id="IPR000182">
    <property type="entry name" value="GNAT_dom"/>
</dbReference>
<gene>
    <name evidence="4" type="ORF">O1V66_03700</name>
</gene>
<keyword evidence="5" id="KW-1185">Reference proteome</keyword>
<accession>A0ABY7HSM2</accession>
<dbReference type="InterPro" id="IPR050832">
    <property type="entry name" value="Bact_Acetyltransf"/>
</dbReference>
<dbReference type="RefSeq" id="WP_045047128.1">
    <property type="nucleotide sequence ID" value="NZ_CP114058.1"/>
</dbReference>
<dbReference type="Gene3D" id="3.40.630.30">
    <property type="match status" value="1"/>
</dbReference>
<reference evidence="4" key="1">
    <citation type="submission" date="2022-12" db="EMBL/GenBank/DDBJ databases">
        <title>Complete genome sequence of an Australian strain of Rouxiella badensis DAR84756 and resolution of the R. badensis DSM100043 and R. chamberiensis DSM28324 genomes.</title>
        <authorList>
            <person name="Paul S."/>
            <person name="Anderson P.J."/>
            <person name="Maynard G."/>
            <person name="Dyall-Smith M."/>
            <person name="Kudinha T."/>
        </authorList>
    </citation>
    <scope>NUCLEOTIDE SEQUENCE</scope>
    <source>
        <strain evidence="4">DSM 28324</strain>
    </source>
</reference>
<dbReference type="InterPro" id="IPR016181">
    <property type="entry name" value="Acyl_CoA_acyltransferase"/>
</dbReference>
<name>A0ABY7HSM2_9GAMM</name>
<dbReference type="SUPFAM" id="SSF55729">
    <property type="entry name" value="Acyl-CoA N-acyltransferases (Nat)"/>
    <property type="match status" value="1"/>
</dbReference>